<feature type="transmembrane region" description="Helical" evidence="7">
    <location>
        <begin position="114"/>
        <end position="132"/>
    </location>
</feature>
<gene>
    <name evidence="8" type="ORF">QMQ05_14145</name>
</gene>
<dbReference type="PANTHER" id="PTHR30106:SF2">
    <property type="entry name" value="UPF0324 INNER MEMBRANE PROTEIN YEIH"/>
    <property type="match status" value="1"/>
</dbReference>
<feature type="transmembrane region" description="Helical" evidence="7">
    <location>
        <begin position="269"/>
        <end position="287"/>
    </location>
</feature>
<dbReference type="Proteomes" id="UP001486888">
    <property type="component" value="Chromosome"/>
</dbReference>
<dbReference type="Pfam" id="PF03601">
    <property type="entry name" value="Cons_hypoth698"/>
    <property type="match status" value="1"/>
</dbReference>
<dbReference type="RefSeq" id="WP_345471012.1">
    <property type="nucleotide sequence ID" value="NZ_CP125942.1"/>
</dbReference>
<keyword evidence="3" id="KW-1003">Cell membrane</keyword>
<accession>A0AAU6WCQ6</accession>
<evidence type="ECO:0000256" key="3">
    <source>
        <dbReference type="ARBA" id="ARBA00022475"/>
    </source>
</evidence>
<evidence type="ECO:0000256" key="7">
    <source>
        <dbReference type="SAM" id="Phobius"/>
    </source>
</evidence>
<feature type="transmembrane region" description="Helical" evidence="7">
    <location>
        <begin position="144"/>
        <end position="161"/>
    </location>
</feature>
<comment type="similarity">
    <text evidence="2">Belongs to the UPF0324 family.</text>
</comment>
<feature type="transmembrane region" description="Helical" evidence="7">
    <location>
        <begin position="90"/>
        <end position="108"/>
    </location>
</feature>
<evidence type="ECO:0000256" key="1">
    <source>
        <dbReference type="ARBA" id="ARBA00004651"/>
    </source>
</evidence>
<reference evidence="8 9" key="1">
    <citation type="submission" date="2023-05" db="EMBL/GenBank/DDBJ databases">
        <title>Glutamicibacter sp. B1, complete genome.</title>
        <authorList>
            <person name="Long Y.H."/>
            <person name="Fang T."/>
            <person name="Li X.Y."/>
        </authorList>
    </citation>
    <scope>NUCLEOTIDE SEQUENCE [LARGE SCALE GENOMIC DNA]</scope>
    <source>
        <strain evidence="8 9">B1</strain>
    </source>
</reference>
<keyword evidence="6 7" id="KW-0472">Membrane</keyword>
<dbReference type="AlphaFoldDB" id="A0AAU6WCQ6"/>
<feature type="transmembrane region" description="Helical" evidence="7">
    <location>
        <begin position="241"/>
        <end position="257"/>
    </location>
</feature>
<keyword evidence="4 7" id="KW-0812">Transmembrane</keyword>
<feature type="transmembrane region" description="Helical" evidence="7">
    <location>
        <begin position="51"/>
        <end position="69"/>
    </location>
</feature>
<dbReference type="KEGG" id="gey:QMQ05_14145"/>
<dbReference type="InterPro" id="IPR018383">
    <property type="entry name" value="UPF0324_pro"/>
</dbReference>
<proteinExistence type="inferred from homology"/>
<evidence type="ECO:0000256" key="5">
    <source>
        <dbReference type="ARBA" id="ARBA00022989"/>
    </source>
</evidence>
<feature type="transmembrane region" description="Helical" evidence="7">
    <location>
        <begin position="293"/>
        <end position="316"/>
    </location>
</feature>
<dbReference type="GO" id="GO:0005886">
    <property type="term" value="C:plasma membrane"/>
    <property type="evidence" value="ECO:0007669"/>
    <property type="project" value="UniProtKB-SubCell"/>
</dbReference>
<dbReference type="EMBL" id="CP125942">
    <property type="protein sequence ID" value="XAO45471.1"/>
    <property type="molecule type" value="Genomic_DNA"/>
</dbReference>
<evidence type="ECO:0000313" key="8">
    <source>
        <dbReference type="EMBL" id="XAO45471.1"/>
    </source>
</evidence>
<comment type="subcellular location">
    <subcellularLocation>
        <location evidence="1">Cell membrane</location>
        <topology evidence="1">Multi-pass membrane protein</topology>
    </subcellularLocation>
</comment>
<evidence type="ECO:0000256" key="2">
    <source>
        <dbReference type="ARBA" id="ARBA00007977"/>
    </source>
</evidence>
<feature type="transmembrane region" description="Helical" evidence="7">
    <location>
        <begin position="328"/>
        <end position="350"/>
    </location>
</feature>
<evidence type="ECO:0000256" key="4">
    <source>
        <dbReference type="ARBA" id="ARBA00022692"/>
    </source>
</evidence>
<evidence type="ECO:0000313" key="9">
    <source>
        <dbReference type="Proteomes" id="UP001486888"/>
    </source>
</evidence>
<feature type="transmembrane region" description="Helical" evidence="7">
    <location>
        <begin position="173"/>
        <end position="197"/>
    </location>
</feature>
<keyword evidence="9" id="KW-1185">Reference proteome</keyword>
<keyword evidence="5 7" id="KW-1133">Transmembrane helix</keyword>
<protein>
    <submittedName>
        <fullName evidence="8">Sulfate exporter family transporter</fullName>
    </submittedName>
</protein>
<dbReference type="PANTHER" id="PTHR30106">
    <property type="entry name" value="INNER MEMBRANE PROTEIN YEIH-RELATED"/>
    <property type="match status" value="1"/>
</dbReference>
<sequence length="353" mass="36073">MNNLSGSTSASFETDTTASTKASARKRFFTEVTPGIILCLAVGAVCMLINHFFSSVSALLMAIVLGALWRNLAPVPHVFEAGVGFSAKKLLRLGIIFLGFQLSLGSIIALGPGVLLVVVLSVVVTFLLTAWIGKLMGLDLEQRLLIAIGFSICGAAAVAGAEGTVKAKEHEVATAVGLVVLFGTLMIPAMPALGLFLGLDDRGIGMLVGASTHEVAQVVAGAGSVSAAALAVAVTVKLARVLLLAPVVAGVGVYLRGKHKVQGEKTPPLVPLFILGFLAAVVLRTTIDLPEGFLTSASTVQTLLLSAAMSALGLGVHLRSIFSAGMKSLLLGLVATLIIITVAASGTLLFSPA</sequence>
<organism evidence="8 9">
    <name type="scientific">Glutamicibacter ectropisis</name>
    <dbReference type="NCBI Taxonomy" id="3046593"/>
    <lineage>
        <taxon>Bacteria</taxon>
        <taxon>Bacillati</taxon>
        <taxon>Actinomycetota</taxon>
        <taxon>Actinomycetes</taxon>
        <taxon>Micrococcales</taxon>
        <taxon>Micrococcaceae</taxon>
        <taxon>Glutamicibacter</taxon>
    </lineage>
</organism>
<evidence type="ECO:0000256" key="6">
    <source>
        <dbReference type="ARBA" id="ARBA00023136"/>
    </source>
</evidence>
<name>A0AAU6WCQ6_9MICC</name>